<dbReference type="EMBL" id="JAESWA010000022">
    <property type="protein sequence ID" value="MBL4931867.1"/>
    <property type="molecule type" value="Genomic_DNA"/>
</dbReference>
<feature type="domain" description="HTH arsR-type" evidence="4">
    <location>
        <begin position="227"/>
        <end position="320"/>
    </location>
</feature>
<dbReference type="Proteomes" id="UP000623681">
    <property type="component" value="Unassembled WGS sequence"/>
</dbReference>
<dbReference type="PROSITE" id="PS50987">
    <property type="entry name" value="HTH_ARSR_2"/>
    <property type="match status" value="1"/>
</dbReference>
<dbReference type="SUPFAM" id="SSF46785">
    <property type="entry name" value="Winged helix' DNA-binding domain"/>
    <property type="match status" value="1"/>
</dbReference>
<keyword evidence="2" id="KW-0238">DNA-binding</keyword>
<dbReference type="PANTHER" id="PTHR33154">
    <property type="entry name" value="TRANSCRIPTIONAL REGULATOR, ARSR FAMILY"/>
    <property type="match status" value="1"/>
</dbReference>
<keyword evidence="6" id="KW-1185">Reference proteome</keyword>
<gene>
    <name evidence="5" type="ORF">JK634_08625</name>
</gene>
<keyword evidence="3" id="KW-0804">Transcription</keyword>
<dbReference type="InterPro" id="IPR036390">
    <property type="entry name" value="WH_DNA-bd_sf"/>
</dbReference>
<reference evidence="5" key="1">
    <citation type="submission" date="2021-01" db="EMBL/GenBank/DDBJ databases">
        <title>Genome public.</title>
        <authorList>
            <person name="Liu C."/>
            <person name="Sun Q."/>
        </authorList>
    </citation>
    <scope>NUCLEOTIDE SEQUENCE</scope>
    <source>
        <strain evidence="5">YIM B02565</strain>
    </source>
</reference>
<dbReference type="NCBIfam" id="NF033788">
    <property type="entry name" value="HTH_metalloreg"/>
    <property type="match status" value="1"/>
</dbReference>
<name>A0A937FH48_9CLOT</name>
<keyword evidence="1" id="KW-0805">Transcription regulation</keyword>
<dbReference type="AlphaFoldDB" id="A0A937FH48"/>
<dbReference type="RefSeq" id="WP_202767250.1">
    <property type="nucleotide sequence ID" value="NZ_JAESWA010000022.1"/>
</dbReference>
<evidence type="ECO:0000256" key="3">
    <source>
        <dbReference type="ARBA" id="ARBA00023163"/>
    </source>
</evidence>
<dbReference type="SMART" id="SM00418">
    <property type="entry name" value="HTH_ARSR"/>
    <property type="match status" value="1"/>
</dbReference>
<dbReference type="GO" id="GO:0003700">
    <property type="term" value="F:DNA-binding transcription factor activity"/>
    <property type="evidence" value="ECO:0007669"/>
    <property type="project" value="InterPro"/>
</dbReference>
<dbReference type="InterPro" id="IPR045981">
    <property type="entry name" value="DUF5937"/>
</dbReference>
<protein>
    <submittedName>
        <fullName evidence="5">Winged helix-turn-helix transcriptional regulator</fullName>
    </submittedName>
</protein>
<accession>A0A937FH48</accession>
<evidence type="ECO:0000259" key="4">
    <source>
        <dbReference type="PROSITE" id="PS50987"/>
    </source>
</evidence>
<dbReference type="Pfam" id="PF19361">
    <property type="entry name" value="DUF5937"/>
    <property type="match status" value="1"/>
</dbReference>
<dbReference type="InterPro" id="IPR011991">
    <property type="entry name" value="ArsR-like_HTH"/>
</dbReference>
<dbReference type="Pfam" id="PF01022">
    <property type="entry name" value="HTH_5"/>
    <property type="match status" value="1"/>
</dbReference>
<dbReference type="PRINTS" id="PR00778">
    <property type="entry name" value="HTHARSR"/>
</dbReference>
<dbReference type="CDD" id="cd00090">
    <property type="entry name" value="HTH_ARSR"/>
    <property type="match status" value="1"/>
</dbReference>
<dbReference type="InterPro" id="IPR001845">
    <property type="entry name" value="HTH_ArsR_DNA-bd_dom"/>
</dbReference>
<evidence type="ECO:0000313" key="6">
    <source>
        <dbReference type="Proteomes" id="UP000623681"/>
    </source>
</evidence>
<evidence type="ECO:0000256" key="1">
    <source>
        <dbReference type="ARBA" id="ARBA00023015"/>
    </source>
</evidence>
<dbReference type="GO" id="GO:0003677">
    <property type="term" value="F:DNA binding"/>
    <property type="evidence" value="ECO:0007669"/>
    <property type="project" value="UniProtKB-KW"/>
</dbReference>
<dbReference type="Gene3D" id="1.10.10.10">
    <property type="entry name" value="Winged helix-like DNA-binding domain superfamily/Winged helix DNA-binding domain"/>
    <property type="match status" value="1"/>
</dbReference>
<evidence type="ECO:0000313" key="5">
    <source>
        <dbReference type="EMBL" id="MBL4931867.1"/>
    </source>
</evidence>
<organism evidence="5 6">
    <name type="scientific">Clostridium paridis</name>
    <dbReference type="NCBI Taxonomy" id="2803863"/>
    <lineage>
        <taxon>Bacteria</taxon>
        <taxon>Bacillati</taxon>
        <taxon>Bacillota</taxon>
        <taxon>Clostridia</taxon>
        <taxon>Eubacteriales</taxon>
        <taxon>Clostridiaceae</taxon>
        <taxon>Clostridium</taxon>
    </lineage>
</organism>
<proteinExistence type="predicted"/>
<evidence type="ECO:0000256" key="2">
    <source>
        <dbReference type="ARBA" id="ARBA00023125"/>
    </source>
</evidence>
<dbReference type="PANTHER" id="PTHR33154:SF33">
    <property type="entry name" value="TRANSCRIPTIONAL REPRESSOR SDPR"/>
    <property type="match status" value="1"/>
</dbReference>
<dbReference type="InterPro" id="IPR036388">
    <property type="entry name" value="WH-like_DNA-bd_sf"/>
</dbReference>
<sequence length="320" mass="37796">MKIDVIYEKGTLCEFKYSPLYEMFCAMHVLSSPEHHLHRKQWVQKVQEKIDNKFLQDIVKFGEHTNQYCIVMDFCNLFEECNDLSIPSAIEFLSNVSIYKINRIFKDYEKRLSHKEYLFFLDLLKRFYVEVFQEELKYIEPIITRVLKREAVLGREKGIFNLVDTIHERIKLSDEKIVFIKNKEYVVNREKLKCITIYSSTFISPHLMIGIMGDNLYLTHLIDLGSYEKESPLDLEKTLKALGDNTRLKILKEISKKGKSTQELSKILSISEAAVSKALKIMQEGNLVIKERRGNYIIYSINSTEIDYIPYKIYEYIMMT</sequence>
<dbReference type="InterPro" id="IPR051081">
    <property type="entry name" value="HTH_MetalResp_TranReg"/>
</dbReference>
<comment type="caution">
    <text evidence="5">The sequence shown here is derived from an EMBL/GenBank/DDBJ whole genome shotgun (WGS) entry which is preliminary data.</text>
</comment>